<feature type="binding site" evidence="10">
    <location>
        <position position="54"/>
    </location>
    <ligand>
        <name>Mg(2+)</name>
        <dbReference type="ChEBI" id="CHEBI:18420"/>
    </ligand>
</feature>
<evidence type="ECO:0000256" key="3">
    <source>
        <dbReference type="ARBA" id="ARBA00022741"/>
    </source>
</evidence>
<dbReference type="GO" id="GO:0005525">
    <property type="term" value="F:GTP binding"/>
    <property type="evidence" value="ECO:0007669"/>
    <property type="project" value="UniProtKB-KW"/>
</dbReference>
<dbReference type="PANTHER" id="PTHR10218">
    <property type="entry name" value="GTP-BINDING PROTEIN ALPHA SUBUNIT"/>
    <property type="match status" value="1"/>
</dbReference>
<dbReference type="GO" id="GO:0005737">
    <property type="term" value="C:cytoplasm"/>
    <property type="evidence" value="ECO:0007669"/>
    <property type="project" value="TreeGrafter"/>
</dbReference>
<dbReference type="PROSITE" id="PS51882">
    <property type="entry name" value="G_ALPHA"/>
    <property type="match status" value="1"/>
</dbReference>
<feature type="binding site" evidence="9">
    <location>
        <begin position="205"/>
        <end position="209"/>
    </location>
    <ligand>
        <name>GTP</name>
        <dbReference type="ChEBI" id="CHEBI:37565"/>
    </ligand>
</feature>
<dbReference type="PRINTS" id="PR01241">
    <property type="entry name" value="GPROTEINAFNG"/>
</dbReference>
<dbReference type="GO" id="GO:0005834">
    <property type="term" value="C:heterotrimeric G-protein complex"/>
    <property type="evidence" value="ECO:0007669"/>
    <property type="project" value="InterPro"/>
</dbReference>
<dbReference type="Gene3D" id="3.40.50.300">
    <property type="entry name" value="P-loop containing nucleotide triphosphate hydrolases"/>
    <property type="match status" value="1"/>
</dbReference>
<dbReference type="AlphaFoldDB" id="A0AAV9ZPC9"/>
<evidence type="ECO:0000313" key="13">
    <source>
        <dbReference type="Proteomes" id="UP001362999"/>
    </source>
</evidence>
<dbReference type="CDD" id="cd00066">
    <property type="entry name" value="G-alpha"/>
    <property type="match status" value="1"/>
</dbReference>
<comment type="caution">
    <text evidence="12">The sequence shown here is derived from an EMBL/GenBank/DDBJ whole genome shotgun (WGS) entry which is preliminary data.</text>
</comment>
<organism evidence="12 13">
    <name type="scientific">Favolaschia claudopus</name>
    <dbReference type="NCBI Taxonomy" id="2862362"/>
    <lineage>
        <taxon>Eukaryota</taxon>
        <taxon>Fungi</taxon>
        <taxon>Dikarya</taxon>
        <taxon>Basidiomycota</taxon>
        <taxon>Agaricomycotina</taxon>
        <taxon>Agaricomycetes</taxon>
        <taxon>Agaricomycetidae</taxon>
        <taxon>Agaricales</taxon>
        <taxon>Marasmiineae</taxon>
        <taxon>Mycenaceae</taxon>
        <taxon>Favolaschia</taxon>
    </lineage>
</organism>
<evidence type="ECO:0000256" key="4">
    <source>
        <dbReference type="ARBA" id="ARBA00022842"/>
    </source>
</evidence>
<dbReference type="GO" id="GO:0007188">
    <property type="term" value="P:adenylate cyclase-modulating G protein-coupled receptor signaling pathway"/>
    <property type="evidence" value="ECO:0007669"/>
    <property type="project" value="TreeGrafter"/>
</dbReference>
<evidence type="ECO:0000256" key="7">
    <source>
        <dbReference type="ARBA" id="ARBA00023224"/>
    </source>
</evidence>
<keyword evidence="3 9" id="KW-0547">Nucleotide-binding</keyword>
<dbReference type="SUPFAM" id="SSF47895">
    <property type="entry name" value="Transducin (alpha subunit), insertion domain"/>
    <property type="match status" value="1"/>
</dbReference>
<evidence type="ECO:0000256" key="5">
    <source>
        <dbReference type="ARBA" id="ARBA00023134"/>
    </source>
</evidence>
<dbReference type="InterPro" id="IPR002975">
    <property type="entry name" value="Fungi_Gprotein_alpha"/>
</dbReference>
<keyword evidence="13" id="KW-1185">Reference proteome</keyword>
<keyword evidence="5 9" id="KW-0342">GTP-binding</keyword>
<dbReference type="Gene3D" id="1.10.400.10">
    <property type="entry name" value="GI Alpha 1, domain 2-like"/>
    <property type="match status" value="1"/>
</dbReference>
<evidence type="ECO:0000256" key="8">
    <source>
        <dbReference type="ARBA" id="ARBA00023288"/>
    </source>
</evidence>
<keyword evidence="8" id="KW-0449">Lipoprotein</keyword>
<dbReference type="GO" id="GO:0031683">
    <property type="term" value="F:G-protein beta/gamma-subunit complex binding"/>
    <property type="evidence" value="ECO:0007669"/>
    <property type="project" value="InterPro"/>
</dbReference>
<dbReference type="Proteomes" id="UP001362999">
    <property type="component" value="Unassembled WGS sequence"/>
</dbReference>
<keyword evidence="6" id="KW-0564">Palmitate</keyword>
<dbReference type="EMBL" id="JAWWNJ010000125">
    <property type="protein sequence ID" value="KAK6988151.1"/>
    <property type="molecule type" value="Genomic_DNA"/>
</dbReference>
<dbReference type="GO" id="GO:0046872">
    <property type="term" value="F:metal ion binding"/>
    <property type="evidence" value="ECO:0007669"/>
    <property type="project" value="UniProtKB-KW"/>
</dbReference>
<protein>
    <submittedName>
        <fullName evidence="12">G-protein alpha subunit</fullName>
    </submittedName>
</protein>
<dbReference type="Pfam" id="PF00503">
    <property type="entry name" value="G-alpha"/>
    <property type="match status" value="1"/>
</dbReference>
<name>A0AAV9ZPC9_9AGAR</name>
<evidence type="ECO:0000256" key="6">
    <source>
        <dbReference type="ARBA" id="ARBA00023139"/>
    </source>
</evidence>
<evidence type="ECO:0000313" key="11">
    <source>
        <dbReference type="EMBL" id="KAK6988148.1"/>
    </source>
</evidence>
<dbReference type="PANTHER" id="PTHR10218:SF302">
    <property type="entry name" value="GUANINE NUCLEOTIDE-BINDING PROTEIN ALPHA-5 SUBUNIT"/>
    <property type="match status" value="1"/>
</dbReference>
<keyword evidence="2 10" id="KW-0479">Metal-binding</keyword>
<keyword evidence="7" id="KW-0807">Transducer</keyword>
<dbReference type="FunFam" id="3.40.50.300:FF:003800">
    <property type="entry name" value="Guanine nucleotide-binding protein G(k) subunit alpha"/>
    <property type="match status" value="1"/>
</dbReference>
<evidence type="ECO:0000256" key="10">
    <source>
        <dbReference type="PIRSR" id="PIRSR601019-2"/>
    </source>
</evidence>
<dbReference type="EMBL" id="JAWWNJ010000125">
    <property type="protein sequence ID" value="KAK6988148.1"/>
    <property type="molecule type" value="Genomic_DNA"/>
</dbReference>
<sequence>MPLNIFHHQQQAKSEATARNQEIERQIKTDLLQSNNEINILLLGTIQSSPEWQTTLLRQFKALSEGYSKPEREAYKAVIFNNVVQGMRAILQAMPELNLQVSTENEARREELVSYAARNEIDTLPPVVANSIRAVWKDKGVQEAVNRGAEFILADGIVYFCDSIDRLAAADYLPTDEDILHARVRDTGVREISFKVGDLSYRIFDPLGQRSERRKWIHFFQDVTAVLFCTDLGQYDQCLYEDRSANELTDALTIFDSVCNSRWFQETNIILFLRVDTLAEKLPRIPLSDYFPDYEGGSDYDAACDYLLHRFVSLDQHSAKRQIYANYASVADPQQVKFILSAVQDITLNIHLRKKGKI</sequence>
<dbReference type="InterPro" id="IPR001019">
    <property type="entry name" value="Gprotein_alpha_su"/>
</dbReference>
<dbReference type="InterPro" id="IPR027417">
    <property type="entry name" value="P-loop_NTPase"/>
</dbReference>
<evidence type="ECO:0000256" key="1">
    <source>
        <dbReference type="ARBA" id="ARBA00022707"/>
    </source>
</evidence>
<proteinExistence type="predicted"/>
<dbReference type="PRINTS" id="PR00318">
    <property type="entry name" value="GPROTEINA"/>
</dbReference>
<dbReference type="GO" id="GO:0003924">
    <property type="term" value="F:GTPase activity"/>
    <property type="evidence" value="ECO:0007669"/>
    <property type="project" value="InterPro"/>
</dbReference>
<gene>
    <name evidence="11" type="ORF">R3P38DRAFT_3096876</name>
    <name evidence="12" type="ORF">R3P38DRAFT_3096881</name>
</gene>
<dbReference type="SMART" id="SM00275">
    <property type="entry name" value="G_alpha"/>
    <property type="match status" value="1"/>
</dbReference>
<evidence type="ECO:0000256" key="2">
    <source>
        <dbReference type="ARBA" id="ARBA00022723"/>
    </source>
</evidence>
<keyword evidence="1" id="KW-0519">Myristate</keyword>
<dbReference type="InterPro" id="IPR011025">
    <property type="entry name" value="GproteinA_insert"/>
</dbReference>
<reference evidence="12 13" key="1">
    <citation type="journal article" date="2024" name="J Genomics">
        <title>Draft genome sequencing and assembly of Favolaschia claudopus CIRM-BRFM 2984 isolated from oak limbs.</title>
        <authorList>
            <person name="Navarro D."/>
            <person name="Drula E."/>
            <person name="Chaduli D."/>
            <person name="Cazenave R."/>
            <person name="Ahrendt S."/>
            <person name="Wang J."/>
            <person name="Lipzen A."/>
            <person name="Daum C."/>
            <person name="Barry K."/>
            <person name="Grigoriev I.V."/>
            <person name="Favel A."/>
            <person name="Rosso M.N."/>
            <person name="Martin F."/>
        </authorList>
    </citation>
    <scope>NUCLEOTIDE SEQUENCE [LARGE SCALE GENOMIC DNA]</scope>
    <source>
        <strain evidence="12 13">CIRM-BRFM 2984</strain>
    </source>
</reference>
<evidence type="ECO:0000313" key="12">
    <source>
        <dbReference type="EMBL" id="KAK6988151.1"/>
    </source>
</evidence>
<keyword evidence="4 10" id="KW-0460">Magnesium</keyword>
<dbReference type="GO" id="GO:0001664">
    <property type="term" value="F:G protein-coupled receptor binding"/>
    <property type="evidence" value="ECO:0007669"/>
    <property type="project" value="InterPro"/>
</dbReference>
<dbReference type="SUPFAM" id="SSF52540">
    <property type="entry name" value="P-loop containing nucleoside triphosphate hydrolases"/>
    <property type="match status" value="1"/>
</dbReference>
<evidence type="ECO:0000256" key="9">
    <source>
        <dbReference type="PIRSR" id="PIRSR601019-1"/>
    </source>
</evidence>
<accession>A0AAV9ZPC9</accession>